<gene>
    <name evidence="2" type="ORF">AMYX_15620</name>
</gene>
<organism evidence="2 3">
    <name type="scientific">Anaeromyxobacter diazotrophicus</name>
    <dbReference type="NCBI Taxonomy" id="2590199"/>
    <lineage>
        <taxon>Bacteria</taxon>
        <taxon>Pseudomonadati</taxon>
        <taxon>Myxococcota</taxon>
        <taxon>Myxococcia</taxon>
        <taxon>Myxococcales</taxon>
        <taxon>Cystobacterineae</taxon>
        <taxon>Anaeromyxobacteraceae</taxon>
        <taxon>Anaeromyxobacter</taxon>
    </lineage>
</organism>
<dbReference type="EMBL" id="BJTG01000003">
    <property type="protein sequence ID" value="GEJ56821.1"/>
    <property type="molecule type" value="Genomic_DNA"/>
</dbReference>
<dbReference type="NCBIfam" id="TIGR00847">
    <property type="entry name" value="ccoS"/>
    <property type="match status" value="1"/>
</dbReference>
<comment type="caution">
    <text evidence="2">The sequence shown here is derived from an EMBL/GenBank/DDBJ whole genome shotgun (WGS) entry which is preliminary data.</text>
</comment>
<keyword evidence="3" id="KW-1185">Reference proteome</keyword>
<dbReference type="AlphaFoldDB" id="A0A7I9VKA9"/>
<name>A0A7I9VKA9_9BACT</name>
<protein>
    <recommendedName>
        <fullName evidence="4">Cytochrome oxidase maturation protein, cbb3-type</fullName>
    </recommendedName>
</protein>
<dbReference type="RefSeq" id="WP_176064294.1">
    <property type="nucleotide sequence ID" value="NZ_BJTG01000003.1"/>
</dbReference>
<dbReference type="Proteomes" id="UP000503640">
    <property type="component" value="Unassembled WGS sequence"/>
</dbReference>
<proteinExistence type="predicted"/>
<reference evidence="3" key="1">
    <citation type="journal article" date="2020" name="Appl. Environ. Microbiol.">
        <title>Diazotrophic Anaeromyxobacter Isolates from Soils.</title>
        <authorList>
            <person name="Masuda Y."/>
            <person name="Yamanaka H."/>
            <person name="Xu Z.X."/>
            <person name="Shiratori Y."/>
            <person name="Aono T."/>
            <person name="Amachi S."/>
            <person name="Senoo K."/>
            <person name="Itoh H."/>
        </authorList>
    </citation>
    <scope>NUCLEOTIDE SEQUENCE [LARGE SCALE GENOMIC DNA]</scope>
    <source>
        <strain evidence="3">R267</strain>
    </source>
</reference>
<feature type="region of interest" description="Disordered" evidence="1">
    <location>
        <begin position="30"/>
        <end position="71"/>
    </location>
</feature>
<evidence type="ECO:0000256" key="1">
    <source>
        <dbReference type="SAM" id="MobiDB-lite"/>
    </source>
</evidence>
<dbReference type="PANTHER" id="PTHR41532">
    <property type="entry name" value="FIXS PROTEIN"/>
    <property type="match status" value="1"/>
</dbReference>
<accession>A0A7I9VKA9</accession>
<evidence type="ECO:0000313" key="3">
    <source>
        <dbReference type="Proteomes" id="UP000503640"/>
    </source>
</evidence>
<evidence type="ECO:0000313" key="2">
    <source>
        <dbReference type="EMBL" id="GEJ56821.1"/>
    </source>
</evidence>
<dbReference type="PANTHER" id="PTHR41532:SF1">
    <property type="entry name" value="FIXS PROTEIN"/>
    <property type="match status" value="1"/>
</dbReference>
<evidence type="ECO:0008006" key="4">
    <source>
        <dbReference type="Google" id="ProtNLM"/>
    </source>
</evidence>
<feature type="compositionally biased region" description="Basic and acidic residues" evidence="1">
    <location>
        <begin position="34"/>
        <end position="60"/>
    </location>
</feature>
<dbReference type="Pfam" id="PF03597">
    <property type="entry name" value="FixS"/>
    <property type="match status" value="1"/>
</dbReference>
<sequence length="71" mass="7879">MDLGFLIGLSLALGLAAWLFFLWSVKSGQYEDPEGPKYRMLEDDPEEAPGRAKQDAESSERASGPPPRARR</sequence>
<dbReference type="InterPro" id="IPR004714">
    <property type="entry name" value="Cyt_oxidase_maturation_cbb3"/>
</dbReference>